<dbReference type="PANTHER" id="PTHR43289:SF34">
    <property type="entry name" value="SERINE_THREONINE-PROTEIN KINASE YBDM-RELATED"/>
    <property type="match status" value="1"/>
</dbReference>
<dbReference type="Gene3D" id="1.25.40.10">
    <property type="entry name" value="Tetratricopeptide repeat domain"/>
    <property type="match status" value="2"/>
</dbReference>
<dbReference type="Pfam" id="PF00069">
    <property type="entry name" value="Pkinase"/>
    <property type="match status" value="1"/>
</dbReference>
<dbReference type="EMBL" id="FOVF01000030">
    <property type="protein sequence ID" value="SFN55418.1"/>
    <property type="molecule type" value="Genomic_DNA"/>
</dbReference>
<proteinExistence type="predicted"/>
<dbReference type="OrthoDB" id="9783151at2"/>
<dbReference type="AlphaFoldDB" id="A0A1I4ZYX3"/>
<reference evidence="8 9" key="1">
    <citation type="submission" date="2016-10" db="EMBL/GenBank/DDBJ databases">
        <authorList>
            <person name="de Groot N.N."/>
        </authorList>
    </citation>
    <scope>NUCLEOTIDE SEQUENCE [LARGE SCALE GENOMIC DNA]</scope>
    <source>
        <strain evidence="8 9">CGMCC 1.7659</strain>
    </source>
</reference>
<dbReference type="Proteomes" id="UP000198575">
    <property type="component" value="Unassembled WGS sequence"/>
</dbReference>
<keyword evidence="8" id="KW-0723">Serine/threonine-protein kinase</keyword>
<evidence type="ECO:0000256" key="1">
    <source>
        <dbReference type="ARBA" id="ARBA00022679"/>
    </source>
</evidence>
<dbReference type="PROSITE" id="PS00108">
    <property type="entry name" value="PROTEIN_KINASE_ST"/>
    <property type="match status" value="1"/>
</dbReference>
<accession>A0A1I4ZYX3</accession>
<dbReference type="SUPFAM" id="SSF56112">
    <property type="entry name" value="Protein kinase-like (PK-like)"/>
    <property type="match status" value="1"/>
</dbReference>
<dbReference type="RefSeq" id="WP_092409912.1">
    <property type="nucleotide sequence ID" value="NZ_FOVF01000030.1"/>
</dbReference>
<gene>
    <name evidence="8" type="ORF">SAMN05216289_13034</name>
</gene>
<evidence type="ECO:0000313" key="8">
    <source>
        <dbReference type="EMBL" id="SFN55418.1"/>
    </source>
</evidence>
<dbReference type="PANTHER" id="PTHR43289">
    <property type="entry name" value="MITOGEN-ACTIVATED PROTEIN KINASE KINASE KINASE 20-RELATED"/>
    <property type="match status" value="1"/>
</dbReference>
<keyword evidence="1" id="KW-0808">Transferase</keyword>
<dbReference type="PROSITE" id="PS50005">
    <property type="entry name" value="TPR"/>
    <property type="match status" value="1"/>
</dbReference>
<dbReference type="PROSITE" id="PS50011">
    <property type="entry name" value="PROTEIN_KINASE_DOM"/>
    <property type="match status" value="1"/>
</dbReference>
<keyword evidence="4 6" id="KW-0067">ATP-binding</keyword>
<keyword evidence="3 8" id="KW-0418">Kinase</keyword>
<evidence type="ECO:0000313" key="9">
    <source>
        <dbReference type="Proteomes" id="UP000198575"/>
    </source>
</evidence>
<dbReference type="GO" id="GO:0004674">
    <property type="term" value="F:protein serine/threonine kinase activity"/>
    <property type="evidence" value="ECO:0007669"/>
    <property type="project" value="UniProtKB-KW"/>
</dbReference>
<keyword evidence="9" id="KW-1185">Reference proteome</keyword>
<evidence type="ECO:0000256" key="5">
    <source>
        <dbReference type="PROSITE-ProRule" id="PRU00339"/>
    </source>
</evidence>
<evidence type="ECO:0000256" key="4">
    <source>
        <dbReference type="ARBA" id="ARBA00022840"/>
    </source>
</evidence>
<evidence type="ECO:0000256" key="2">
    <source>
        <dbReference type="ARBA" id="ARBA00022741"/>
    </source>
</evidence>
<name>A0A1I4ZYX3_9GAMM</name>
<evidence type="ECO:0000259" key="7">
    <source>
        <dbReference type="PROSITE" id="PS50011"/>
    </source>
</evidence>
<sequence length="776" mass="83695">MNPADPIVADTAIASAALSLFEAALELVAGEREPFIQRATADDPELRNATLALLEAHAASEGFLDPGPPLGRELGGYRLLKSIGSGGMGQVWLAERIDGVFRQCVAIKVLASTLGDPDALRRAEAERQFLASIDHPNIAHVLDGGSTAEGQPYVVMEYVDGAPIDRWCRQQALDPRARVRLFLQVLGAVEAAHRSLIIHRDIKPANVLVTNQGLVKLLDFGIAKSLDPSDAGATRTGWMPMTPQYASPEQLAGRPLTTASDMYSLGLLLHELLTGVAAHRVEPRSLSELARFVSSHAPSRPSERIDTEALGIGSSLARHWRARISGDLDRIVLKALAPEVPRRYGSALAFADDLERWLETRPVSARPGGGGYRLGKFLQRNRLAVGAGTAVVCALAIGLSVAAVQQRRAAEEGQRARQANRFLTDMIARADPYASGKPPTLLEALDRAVPDIPRQFAGQPLLEADVRHAIGRAYLMLERNDAAREQLELAATLRAAEGGTDYARVLDSLAILAWQGGRYAEAERQFRTALDQCEADENGRAQRSEVLNDLSSLLSSVGRNAEALDAAVHARDIKATLATVSPRERAVVQANIGAALDGLGRYDESIAAYREALEIFESLPAPPLLDMAVSLNNLAYVQRETGHIEQAVQSQERAIALTVQAVGPDFPRLAVRYSNLALQYAELGRHADATRAAAEALRLSPLAFRANDQAMGNLYVAVARVSLAAGDATKANEFARKALRVYDAAESVEAGRREKAIAILDVPAATTQSNRRRNDR</sequence>
<dbReference type="InterPro" id="IPR019734">
    <property type="entry name" value="TPR_rpt"/>
</dbReference>
<organism evidence="8 9">
    <name type="scientific">Dokdonella immobilis</name>
    <dbReference type="NCBI Taxonomy" id="578942"/>
    <lineage>
        <taxon>Bacteria</taxon>
        <taxon>Pseudomonadati</taxon>
        <taxon>Pseudomonadota</taxon>
        <taxon>Gammaproteobacteria</taxon>
        <taxon>Lysobacterales</taxon>
        <taxon>Rhodanobacteraceae</taxon>
        <taxon>Dokdonella</taxon>
    </lineage>
</organism>
<feature type="binding site" evidence="6">
    <location>
        <position position="108"/>
    </location>
    <ligand>
        <name>ATP</name>
        <dbReference type="ChEBI" id="CHEBI:30616"/>
    </ligand>
</feature>
<dbReference type="InterPro" id="IPR000719">
    <property type="entry name" value="Prot_kinase_dom"/>
</dbReference>
<dbReference type="PROSITE" id="PS00107">
    <property type="entry name" value="PROTEIN_KINASE_ATP"/>
    <property type="match status" value="1"/>
</dbReference>
<dbReference type="Gene3D" id="1.10.510.10">
    <property type="entry name" value="Transferase(Phosphotransferase) domain 1"/>
    <property type="match status" value="1"/>
</dbReference>
<dbReference type="InterPro" id="IPR011990">
    <property type="entry name" value="TPR-like_helical_dom_sf"/>
</dbReference>
<dbReference type="InterPro" id="IPR017441">
    <property type="entry name" value="Protein_kinase_ATP_BS"/>
</dbReference>
<keyword evidence="5" id="KW-0802">TPR repeat</keyword>
<dbReference type="STRING" id="578942.SAMN05216289_13034"/>
<dbReference type="Gene3D" id="3.30.200.20">
    <property type="entry name" value="Phosphorylase Kinase, domain 1"/>
    <property type="match status" value="1"/>
</dbReference>
<dbReference type="CDD" id="cd14014">
    <property type="entry name" value="STKc_PknB_like"/>
    <property type="match status" value="1"/>
</dbReference>
<feature type="repeat" description="TPR" evidence="5">
    <location>
        <begin position="586"/>
        <end position="619"/>
    </location>
</feature>
<dbReference type="InterPro" id="IPR008271">
    <property type="entry name" value="Ser/Thr_kinase_AS"/>
</dbReference>
<keyword evidence="2 6" id="KW-0547">Nucleotide-binding</keyword>
<dbReference type="InterPro" id="IPR011009">
    <property type="entry name" value="Kinase-like_dom_sf"/>
</dbReference>
<feature type="domain" description="Protein kinase" evidence="7">
    <location>
        <begin position="77"/>
        <end position="358"/>
    </location>
</feature>
<dbReference type="GO" id="GO:0005524">
    <property type="term" value="F:ATP binding"/>
    <property type="evidence" value="ECO:0007669"/>
    <property type="project" value="UniProtKB-UniRule"/>
</dbReference>
<evidence type="ECO:0000256" key="3">
    <source>
        <dbReference type="ARBA" id="ARBA00022777"/>
    </source>
</evidence>
<protein>
    <submittedName>
        <fullName evidence="8">Serine/threonine protein kinase</fullName>
    </submittedName>
</protein>
<dbReference type="SMART" id="SM00028">
    <property type="entry name" value="TPR"/>
    <property type="match status" value="5"/>
</dbReference>
<dbReference type="Pfam" id="PF13424">
    <property type="entry name" value="TPR_12"/>
    <property type="match status" value="2"/>
</dbReference>
<dbReference type="SUPFAM" id="SSF48452">
    <property type="entry name" value="TPR-like"/>
    <property type="match status" value="1"/>
</dbReference>
<evidence type="ECO:0000256" key="6">
    <source>
        <dbReference type="PROSITE-ProRule" id="PRU10141"/>
    </source>
</evidence>
<dbReference type="SMART" id="SM00220">
    <property type="entry name" value="S_TKc"/>
    <property type="match status" value="1"/>
</dbReference>